<sequence length="407" mass="42147">MPLIVSRIQTFLRLESSAGILLMLAALLALIASNSMLQHAYLSLFSTPVEVKIGALEIAKPLILWVNDGLMAIFFFLIGLEIKREILQGELSSLDKATLPVMAAIGGMAGPALVFVAINASSPATLNGWAIPAATDIAFALGVLLLLGSRVPASLKVFLLAIAIIDDLGAIAIIALFYTADLSLTALSLAGLGIGGLIALNRMGVKAITPYVLIGLFVWVCVLKSGVHATLAGVVTALAIPINGHHAQSQSPLHRIEHGLHPWVAFGILPLFAFANAGVSLAGVSLSDFLAPLPLGIAAGLVLGKQLGVFGATFLAVKAGLAKRPAGANWAHIYGIACLTGIGFTMSLFIGTLAFSDAALLDQVRLGVLGGSLLSALLGVAILMAASYFEQRGTTGPVNQTLTRELR</sequence>
<keyword evidence="2 6" id="KW-1003">Cell membrane</keyword>
<dbReference type="EMBL" id="DMBR01000038">
    <property type="protein sequence ID" value="HAE93165.1"/>
    <property type="molecule type" value="Genomic_DNA"/>
</dbReference>
<dbReference type="PANTHER" id="PTHR30341:SF0">
    <property type="entry name" value="NA(+)_H(+) ANTIPORTER NHAA"/>
    <property type="match status" value="1"/>
</dbReference>
<dbReference type="PANTHER" id="PTHR30341">
    <property type="entry name" value="SODIUM ION/PROTON ANTIPORTER NHAA-RELATED"/>
    <property type="match status" value="1"/>
</dbReference>
<feature type="transmembrane region" description="Helical" evidence="6">
    <location>
        <begin position="260"/>
        <end position="283"/>
    </location>
</feature>
<keyword evidence="5 6" id="KW-0472">Membrane</keyword>
<dbReference type="InterPro" id="IPR023171">
    <property type="entry name" value="Na/H_antiporter_dom_sf"/>
</dbReference>
<feature type="transmembrane region" description="Helical" evidence="6">
    <location>
        <begin position="333"/>
        <end position="355"/>
    </location>
</feature>
<keyword evidence="6" id="KW-0406">Ion transport</keyword>
<dbReference type="Gene3D" id="1.20.1530.10">
    <property type="entry name" value="Na+/H+ antiporter like domain"/>
    <property type="match status" value="1"/>
</dbReference>
<dbReference type="RefSeq" id="WP_348763332.1">
    <property type="nucleotide sequence ID" value="NZ_CAXEMP010000189.1"/>
</dbReference>
<keyword evidence="3 6" id="KW-0812">Transmembrane</keyword>
<comment type="similarity">
    <text evidence="6">Belongs to the NhaA Na(+)/H(+) (TC 2.A.33) antiporter family.</text>
</comment>
<feature type="transmembrane region" description="Helical" evidence="6">
    <location>
        <begin position="126"/>
        <end position="146"/>
    </location>
</feature>
<keyword evidence="6" id="KW-0813">Transport</keyword>
<feature type="transmembrane region" description="Helical" evidence="6">
    <location>
        <begin position="20"/>
        <end position="42"/>
    </location>
</feature>
<comment type="catalytic activity">
    <reaction evidence="6">
        <text>Na(+)(in) + 2 H(+)(out) = Na(+)(out) + 2 H(+)(in)</text>
        <dbReference type="Rhea" id="RHEA:29251"/>
        <dbReference type="ChEBI" id="CHEBI:15378"/>
        <dbReference type="ChEBI" id="CHEBI:29101"/>
    </reaction>
</comment>
<accession>A0A3B9KXX4</accession>
<dbReference type="NCBIfam" id="NF007112">
    <property type="entry name" value="PRK09561.1"/>
    <property type="match status" value="1"/>
</dbReference>
<dbReference type="GO" id="GO:0005886">
    <property type="term" value="C:plasma membrane"/>
    <property type="evidence" value="ECO:0007669"/>
    <property type="project" value="UniProtKB-SubCell"/>
</dbReference>
<comment type="function">
    <text evidence="6">Na(+)/H(+) antiporter that extrudes sodium in exchange for external protons.</text>
</comment>
<keyword evidence="6" id="KW-0915">Sodium</keyword>
<evidence type="ECO:0000313" key="7">
    <source>
        <dbReference type="EMBL" id="HAE93165.1"/>
    </source>
</evidence>
<dbReference type="AlphaFoldDB" id="A0A3B9KXX4"/>
<feature type="transmembrane region" description="Helical" evidence="6">
    <location>
        <begin position="158"/>
        <end position="178"/>
    </location>
</feature>
<dbReference type="Proteomes" id="UP000259173">
    <property type="component" value="Unassembled WGS sequence"/>
</dbReference>
<name>A0A3B9KXX4_9PROT</name>
<dbReference type="HAMAP" id="MF_01844">
    <property type="entry name" value="NhaA"/>
    <property type="match status" value="1"/>
</dbReference>
<feature type="transmembrane region" description="Helical" evidence="6">
    <location>
        <begin position="62"/>
        <end position="80"/>
    </location>
</feature>
<keyword evidence="4 6" id="KW-1133">Transmembrane helix</keyword>
<keyword evidence="6" id="KW-0050">Antiport</keyword>
<dbReference type="InterPro" id="IPR004670">
    <property type="entry name" value="NhaA"/>
</dbReference>
<feature type="transmembrane region" description="Helical" evidence="6">
    <location>
        <begin position="367"/>
        <end position="389"/>
    </location>
</feature>
<feature type="transmembrane region" description="Helical" evidence="6">
    <location>
        <begin position="184"/>
        <end position="200"/>
    </location>
</feature>
<evidence type="ECO:0000256" key="4">
    <source>
        <dbReference type="ARBA" id="ARBA00022989"/>
    </source>
</evidence>
<dbReference type="Pfam" id="PF06965">
    <property type="entry name" value="Na_H_antiport_1"/>
    <property type="match status" value="1"/>
</dbReference>
<comment type="subcellular location">
    <subcellularLocation>
        <location evidence="1">Cell inner membrane</location>
        <topology evidence="1">Multi-pass membrane protein</topology>
    </subcellularLocation>
    <subcellularLocation>
        <location evidence="6">Cell membrane</location>
        <topology evidence="6">Multi-pass membrane protein</topology>
    </subcellularLocation>
</comment>
<organism evidence="7 8">
    <name type="scientific">Hyphomonas atlantica</name>
    <dbReference type="NCBI Taxonomy" id="1280948"/>
    <lineage>
        <taxon>Bacteria</taxon>
        <taxon>Pseudomonadati</taxon>
        <taxon>Pseudomonadota</taxon>
        <taxon>Alphaproteobacteria</taxon>
        <taxon>Hyphomonadales</taxon>
        <taxon>Hyphomonadaceae</taxon>
        <taxon>Hyphomonas</taxon>
    </lineage>
</organism>
<evidence type="ECO:0000256" key="3">
    <source>
        <dbReference type="ARBA" id="ARBA00022692"/>
    </source>
</evidence>
<dbReference type="NCBIfam" id="TIGR00773">
    <property type="entry name" value="NhaA"/>
    <property type="match status" value="1"/>
</dbReference>
<keyword evidence="6" id="KW-0739">Sodium transport</keyword>
<evidence type="ECO:0000256" key="1">
    <source>
        <dbReference type="ARBA" id="ARBA00004429"/>
    </source>
</evidence>
<dbReference type="NCBIfam" id="NF007111">
    <property type="entry name" value="PRK09560.1"/>
    <property type="match status" value="1"/>
</dbReference>
<evidence type="ECO:0000256" key="5">
    <source>
        <dbReference type="ARBA" id="ARBA00023136"/>
    </source>
</evidence>
<dbReference type="GO" id="GO:0006885">
    <property type="term" value="P:regulation of pH"/>
    <property type="evidence" value="ECO:0007669"/>
    <property type="project" value="UniProtKB-UniRule"/>
</dbReference>
<evidence type="ECO:0000256" key="6">
    <source>
        <dbReference type="HAMAP-Rule" id="MF_01844"/>
    </source>
</evidence>
<proteinExistence type="inferred from homology"/>
<feature type="transmembrane region" description="Helical" evidence="6">
    <location>
        <begin position="295"/>
        <end position="321"/>
    </location>
</feature>
<evidence type="ECO:0000256" key="2">
    <source>
        <dbReference type="ARBA" id="ARBA00022475"/>
    </source>
</evidence>
<evidence type="ECO:0000313" key="8">
    <source>
        <dbReference type="Proteomes" id="UP000259173"/>
    </source>
</evidence>
<feature type="transmembrane region" description="Helical" evidence="6">
    <location>
        <begin position="101"/>
        <end position="120"/>
    </location>
</feature>
<comment type="caution">
    <text evidence="7">The sequence shown here is derived from an EMBL/GenBank/DDBJ whole genome shotgun (WGS) entry which is preliminary data.</text>
</comment>
<protein>
    <recommendedName>
        <fullName evidence="6">Na(+)/H(+) antiporter NhaA</fullName>
    </recommendedName>
    <alternativeName>
        <fullName evidence="6">Sodium/proton antiporter NhaA</fullName>
    </alternativeName>
</protein>
<gene>
    <name evidence="6 7" type="primary">nhaA</name>
    <name evidence="7" type="ORF">DCG65_01305</name>
</gene>
<dbReference type="GO" id="GO:0015385">
    <property type="term" value="F:sodium:proton antiporter activity"/>
    <property type="evidence" value="ECO:0007669"/>
    <property type="project" value="UniProtKB-UniRule"/>
</dbReference>
<reference evidence="7 8" key="1">
    <citation type="journal article" date="2018" name="Nat. Biotechnol.">
        <title>A standardized bacterial taxonomy based on genome phylogeny substantially revises the tree of life.</title>
        <authorList>
            <person name="Parks D.H."/>
            <person name="Chuvochina M."/>
            <person name="Waite D.W."/>
            <person name="Rinke C."/>
            <person name="Skarshewski A."/>
            <person name="Chaumeil P.A."/>
            <person name="Hugenholtz P."/>
        </authorList>
    </citation>
    <scope>NUCLEOTIDE SEQUENCE [LARGE SCALE GENOMIC DNA]</scope>
    <source>
        <strain evidence="7">UBA8557</strain>
    </source>
</reference>